<dbReference type="InterPro" id="IPR050251">
    <property type="entry name" value="HpcH-HpaI_aldolase"/>
</dbReference>
<evidence type="ECO:0000256" key="1">
    <source>
        <dbReference type="ARBA" id="ARBA00005568"/>
    </source>
</evidence>
<name>C2BF21_9FIRM</name>
<dbReference type="EC" id="4.1.2.20" evidence="5"/>
<dbReference type="Gene3D" id="3.20.20.60">
    <property type="entry name" value="Phosphoenolpyruvate-binding domains"/>
    <property type="match status" value="1"/>
</dbReference>
<proteinExistence type="inferred from homology"/>
<dbReference type="Proteomes" id="UP000005984">
    <property type="component" value="Unassembled WGS sequence"/>
</dbReference>
<comment type="caution">
    <text evidence="5">The sequence shown here is derived from an EMBL/GenBank/DDBJ whole genome shotgun (WGS) entry which is preliminary data.</text>
</comment>
<evidence type="ECO:0000259" key="4">
    <source>
        <dbReference type="Pfam" id="PF03328"/>
    </source>
</evidence>
<dbReference type="InterPro" id="IPR040442">
    <property type="entry name" value="Pyrv_kinase-like_dom_sf"/>
</dbReference>
<feature type="domain" description="HpcH/HpaI aldolase/citrate lyase" evidence="4">
    <location>
        <begin position="17"/>
        <end position="237"/>
    </location>
</feature>
<dbReference type="PANTHER" id="PTHR30502:SF0">
    <property type="entry name" value="PHOSPHOENOLPYRUVATE CARBOXYLASE FAMILY PROTEIN"/>
    <property type="match status" value="1"/>
</dbReference>
<dbReference type="PANTHER" id="PTHR30502">
    <property type="entry name" value="2-KETO-3-DEOXY-L-RHAMNONATE ALDOLASE"/>
    <property type="match status" value="1"/>
</dbReference>
<dbReference type="GO" id="GO:0008672">
    <property type="term" value="F:2-dehydro-3-deoxyglucarate aldolase activity"/>
    <property type="evidence" value="ECO:0007669"/>
    <property type="project" value="UniProtKB-EC"/>
</dbReference>
<dbReference type="SUPFAM" id="SSF51621">
    <property type="entry name" value="Phosphoenolpyruvate/pyruvate domain"/>
    <property type="match status" value="1"/>
</dbReference>
<dbReference type="InterPro" id="IPR005000">
    <property type="entry name" value="Aldolase/citrate-lyase_domain"/>
</dbReference>
<gene>
    <name evidence="5" type="ORF">HMPREF0072_0941</name>
</gene>
<evidence type="ECO:0000256" key="3">
    <source>
        <dbReference type="ARBA" id="ARBA00023239"/>
    </source>
</evidence>
<reference evidence="5 6" key="1">
    <citation type="submission" date="2008-10" db="EMBL/GenBank/DDBJ databases">
        <authorList>
            <person name="Qin X."/>
            <person name="Bachman B."/>
            <person name="Battles P."/>
            <person name="Bell A."/>
            <person name="Bess C."/>
            <person name="Bickham C."/>
            <person name="Chaboub L."/>
            <person name="Chen D."/>
            <person name="Coyle M."/>
            <person name="Deiros D.R."/>
            <person name="Dinh H."/>
            <person name="Forbes L."/>
            <person name="Fowler G."/>
            <person name="Francisco L."/>
            <person name="Fu Q."/>
            <person name="Gubbala S."/>
            <person name="Hale W."/>
            <person name="Han Y."/>
            <person name="Hemphill L."/>
            <person name="Highlander S.K."/>
            <person name="Hirani K."/>
            <person name="Hogues M."/>
            <person name="Jackson L."/>
            <person name="Jakkamsetti A."/>
            <person name="Javaid M."/>
            <person name="Jiang H."/>
            <person name="Korchina V."/>
            <person name="Kovar C."/>
            <person name="Lara F."/>
            <person name="Lee S."/>
            <person name="Mata R."/>
            <person name="Mathew T."/>
            <person name="Moen C."/>
            <person name="Morales K."/>
            <person name="Munidasa M."/>
            <person name="Nazareth L."/>
            <person name="Ngo R."/>
            <person name="Nguyen L."/>
            <person name="Okwuonu G."/>
            <person name="Ongeri F."/>
            <person name="Patil S."/>
            <person name="Petrosino J."/>
            <person name="Pham C."/>
            <person name="Pham P."/>
            <person name="Pu L.-L."/>
            <person name="Puazo M."/>
            <person name="Raj R."/>
            <person name="Reid J."/>
            <person name="Rouhana J."/>
            <person name="Saada N."/>
            <person name="Shang Y."/>
            <person name="Simmons D."/>
            <person name="Thornton R."/>
            <person name="Warren J."/>
            <person name="Weissenberger G."/>
            <person name="Zhang J."/>
            <person name="Zhang L."/>
            <person name="Zhou C."/>
            <person name="Zhu D."/>
            <person name="Muzny D."/>
            <person name="Worley K."/>
            <person name="Gibbs R."/>
        </authorList>
    </citation>
    <scope>NUCLEOTIDE SEQUENCE [LARGE SCALE GENOMIC DNA]</scope>
    <source>
        <strain evidence="5 6">ATCC 51172</strain>
    </source>
</reference>
<dbReference type="InterPro" id="IPR015813">
    <property type="entry name" value="Pyrv/PenolPyrv_kinase-like_dom"/>
</dbReference>
<keyword evidence="6" id="KW-1185">Reference proteome</keyword>
<dbReference type="HOGENOM" id="CLU_059964_4_1_9"/>
<keyword evidence="3 5" id="KW-0456">Lyase</keyword>
<dbReference type="Pfam" id="PF03328">
    <property type="entry name" value="HpcH_HpaI"/>
    <property type="match status" value="1"/>
</dbReference>
<accession>C2BF21</accession>
<evidence type="ECO:0000313" key="5">
    <source>
        <dbReference type="EMBL" id="EEI86552.1"/>
    </source>
</evidence>
<keyword evidence="2" id="KW-0479">Metal-binding</keyword>
<dbReference type="GO" id="GO:0046872">
    <property type="term" value="F:metal ion binding"/>
    <property type="evidence" value="ECO:0007669"/>
    <property type="project" value="UniProtKB-KW"/>
</dbReference>
<dbReference type="STRING" id="525254.HMPREF0072_0941"/>
<dbReference type="RefSeq" id="WP_004826913.1">
    <property type="nucleotide sequence ID" value="NZ_GG666044.1"/>
</dbReference>
<protein>
    <submittedName>
        <fullName evidence="5">HpcH/HpaI aldolase/citrate lyase family protein</fullName>
        <ecNumber evidence="5">4.1.2.20</ecNumber>
    </submittedName>
</protein>
<dbReference type="eggNOG" id="COG3836">
    <property type="taxonomic scope" value="Bacteria"/>
</dbReference>
<dbReference type="AlphaFoldDB" id="C2BF21"/>
<dbReference type="GO" id="GO:0005737">
    <property type="term" value="C:cytoplasm"/>
    <property type="evidence" value="ECO:0007669"/>
    <property type="project" value="TreeGrafter"/>
</dbReference>
<evidence type="ECO:0000313" key="6">
    <source>
        <dbReference type="Proteomes" id="UP000005984"/>
    </source>
</evidence>
<evidence type="ECO:0000256" key="2">
    <source>
        <dbReference type="ARBA" id="ARBA00022723"/>
    </source>
</evidence>
<organism evidence="5 6">
    <name type="scientific">Anaerococcus lactolyticus ATCC 51172</name>
    <dbReference type="NCBI Taxonomy" id="525254"/>
    <lineage>
        <taxon>Bacteria</taxon>
        <taxon>Bacillati</taxon>
        <taxon>Bacillota</taxon>
        <taxon>Tissierellia</taxon>
        <taxon>Tissierellales</taxon>
        <taxon>Peptoniphilaceae</taxon>
        <taxon>Anaerococcus</taxon>
    </lineage>
</organism>
<sequence>MSIKEKMKNGNSVIGPFIKMPSPELMEIIALSGFDYVILDCEHGPLDMLSAQNLIRAAKLRGMDAIVRVGSNDPLSVSRALDIGADGVQIPQILNKKDAEAAVRYSKYSDMGERGVCKYVRAADYTFMEASEYFKKANDEKLVIIHIEGLEGISNIDEILDVEGIDIIFIGPYDLSASMGLIGDVRNEKVQKELSYIVKKAKAKNKMVGTFADDIESARYYRGLGIDYISYSVDVGIIARKFKEDYQEFAN</sequence>
<comment type="similarity">
    <text evidence="1">Belongs to the HpcH/HpaI aldolase family.</text>
</comment>
<dbReference type="EMBL" id="ABYO01000192">
    <property type="protein sequence ID" value="EEI86552.1"/>
    <property type="molecule type" value="Genomic_DNA"/>
</dbReference>